<keyword evidence="3" id="KW-1185">Reference proteome</keyword>
<dbReference type="InterPro" id="IPR010982">
    <property type="entry name" value="Lambda_DNA-bd_dom_sf"/>
</dbReference>
<dbReference type="EMBL" id="JACHIH010000033">
    <property type="protein sequence ID" value="MBB5049259.1"/>
    <property type="molecule type" value="Genomic_DNA"/>
</dbReference>
<dbReference type="Proteomes" id="UP000542353">
    <property type="component" value="Unassembled WGS sequence"/>
</dbReference>
<dbReference type="Gene3D" id="1.10.260.40">
    <property type="entry name" value="lambda repressor-like DNA-binding domains"/>
    <property type="match status" value="1"/>
</dbReference>
<name>A0A7W7Z7B7_9BRAD</name>
<evidence type="ECO:0000256" key="1">
    <source>
        <dbReference type="SAM" id="MobiDB-lite"/>
    </source>
</evidence>
<dbReference type="RefSeq" id="WP_184261305.1">
    <property type="nucleotide sequence ID" value="NZ_JACHIH010000033.1"/>
</dbReference>
<dbReference type="Gene3D" id="3.30.2020.10">
    <property type="entry name" value="NE0471-like N-terminal domain"/>
    <property type="match status" value="1"/>
</dbReference>
<protein>
    <recommendedName>
        <fullName evidence="4">DUF2442 domain-containing protein</fullName>
    </recommendedName>
</protein>
<organism evidence="2 3">
    <name type="scientific">Rhodopseudomonas rhenobacensis</name>
    <dbReference type="NCBI Taxonomy" id="87461"/>
    <lineage>
        <taxon>Bacteria</taxon>
        <taxon>Pseudomonadati</taxon>
        <taxon>Pseudomonadota</taxon>
        <taxon>Alphaproteobacteria</taxon>
        <taxon>Hyphomicrobiales</taxon>
        <taxon>Nitrobacteraceae</taxon>
        <taxon>Rhodopseudomonas</taxon>
    </lineage>
</organism>
<proteinExistence type="predicted"/>
<dbReference type="InterPro" id="IPR036782">
    <property type="entry name" value="NE0471-like_N"/>
</dbReference>
<evidence type="ECO:0000313" key="2">
    <source>
        <dbReference type="EMBL" id="MBB5049259.1"/>
    </source>
</evidence>
<dbReference type="SUPFAM" id="SSF47413">
    <property type="entry name" value="lambda repressor-like DNA-binding domains"/>
    <property type="match status" value="1"/>
</dbReference>
<comment type="caution">
    <text evidence="2">The sequence shown here is derived from an EMBL/GenBank/DDBJ whole genome shotgun (WGS) entry which is preliminary data.</text>
</comment>
<gene>
    <name evidence="2" type="ORF">HNR60_004035</name>
</gene>
<feature type="region of interest" description="Disordered" evidence="1">
    <location>
        <begin position="154"/>
        <end position="173"/>
    </location>
</feature>
<accession>A0A7W7Z7B7</accession>
<dbReference type="GO" id="GO:0003677">
    <property type="term" value="F:DNA binding"/>
    <property type="evidence" value="ECO:0007669"/>
    <property type="project" value="InterPro"/>
</dbReference>
<dbReference type="AlphaFoldDB" id="A0A7W7Z7B7"/>
<dbReference type="SUPFAM" id="SSF143880">
    <property type="entry name" value="NE0471 N-terminal domain-like"/>
    <property type="match status" value="1"/>
</dbReference>
<reference evidence="2 3" key="1">
    <citation type="submission" date="2020-08" db="EMBL/GenBank/DDBJ databases">
        <title>Genomic Encyclopedia of Type Strains, Phase IV (KMG-IV): sequencing the most valuable type-strain genomes for metagenomic binning, comparative biology and taxonomic classification.</title>
        <authorList>
            <person name="Goeker M."/>
        </authorList>
    </citation>
    <scope>NUCLEOTIDE SEQUENCE [LARGE SCALE GENOMIC DNA]</scope>
    <source>
        <strain evidence="2 3">DSM 12706</strain>
    </source>
</reference>
<sequence>MSATDMVDSGTVLPRIAIAEPRGLRFLRVVWSEGSRAGREDVIDLSPALFGYKVYKPLRDDATLFATARLIEDGDVVAWDGDELEMSADLLLALADETMTAAEFRAFLDRHQLTQEAAGVLLGRSRRQIANYTAAGPIPRIVALACYGFEARKRAPQGSPTTSGKGRATIPSI</sequence>
<evidence type="ECO:0008006" key="4">
    <source>
        <dbReference type="Google" id="ProtNLM"/>
    </source>
</evidence>
<evidence type="ECO:0000313" key="3">
    <source>
        <dbReference type="Proteomes" id="UP000542353"/>
    </source>
</evidence>